<dbReference type="KEGG" id="red:roselon_03087"/>
<keyword evidence="1" id="KW-0560">Oxidoreductase</keyword>
<dbReference type="EMBL" id="CP004372">
    <property type="protein sequence ID" value="AHM05358.1"/>
    <property type="molecule type" value="Genomic_DNA"/>
</dbReference>
<dbReference type="EC" id="1.5.5.2" evidence="1"/>
<dbReference type="STRING" id="1294273.roselon_03087"/>
<organism evidence="1 2">
    <name type="scientific">Roseicyclus elongatus DSM 19469</name>
    <dbReference type="NCBI Taxonomy" id="1294273"/>
    <lineage>
        <taxon>Bacteria</taxon>
        <taxon>Pseudomonadati</taxon>
        <taxon>Pseudomonadota</taxon>
        <taxon>Alphaproteobacteria</taxon>
        <taxon>Rhodobacterales</taxon>
        <taxon>Roseobacteraceae</taxon>
        <taxon>Roseicyclus</taxon>
    </lineage>
</organism>
<proteinExistence type="predicted"/>
<dbReference type="Proteomes" id="UP000019593">
    <property type="component" value="Chromosome"/>
</dbReference>
<keyword evidence="2" id="KW-1185">Reference proteome</keyword>
<dbReference type="HOGENOM" id="CLU_3065793_0_0_5"/>
<evidence type="ECO:0000313" key="1">
    <source>
        <dbReference type="EMBL" id="AHM05358.1"/>
    </source>
</evidence>
<evidence type="ECO:0000313" key="2">
    <source>
        <dbReference type="Proteomes" id="UP000019593"/>
    </source>
</evidence>
<accession>W8RVP5</accession>
<dbReference type="PATRIC" id="fig|1294273.3.peg.3048"/>
<dbReference type="EC" id="1.2.1.88" evidence="1"/>
<gene>
    <name evidence="1" type="ORF">roselon_03087</name>
</gene>
<dbReference type="GO" id="GO:0004657">
    <property type="term" value="F:proline dehydrogenase activity"/>
    <property type="evidence" value="ECO:0007669"/>
    <property type="project" value="UniProtKB-EC"/>
</dbReference>
<protein>
    <submittedName>
        <fullName evidence="1">Proline dehydrogenase (Proline oxidase) / Delta-1-pyrroline-5-carboxylate dehydrogenase</fullName>
        <ecNumber evidence="1">1.2.1.88</ecNumber>
        <ecNumber evidence="1">1.5.5.2</ecNumber>
    </submittedName>
</protein>
<dbReference type="eggNOG" id="COG4230">
    <property type="taxonomic scope" value="Bacteria"/>
</dbReference>
<dbReference type="AlphaFoldDB" id="W8RVP5"/>
<dbReference type="GO" id="GO:0003842">
    <property type="term" value="F:L-glutamate gamma-semialdehyde dehydrogenase activity"/>
    <property type="evidence" value="ECO:0007669"/>
    <property type="project" value="UniProtKB-EC"/>
</dbReference>
<name>W8RVP5_9RHOB</name>
<reference evidence="1 2" key="1">
    <citation type="submission" date="2013-03" db="EMBL/GenBank/DDBJ databases">
        <authorList>
            <person name="Fiebig A."/>
            <person name="Goeker M."/>
            <person name="Klenk H.-P.P."/>
        </authorList>
    </citation>
    <scope>NUCLEOTIDE SEQUENCE [LARGE SCALE GENOMIC DNA]</scope>
    <source>
        <strain evidence="2">DSM 19469</strain>
    </source>
</reference>
<sequence length="53" mass="5459">MLRPIARALADRDGAIVPLISEADPADHLILERHLCIDTTAAGGNAQLLAAAG</sequence>